<proteinExistence type="predicted"/>
<evidence type="ECO:0000259" key="8">
    <source>
        <dbReference type="PROSITE" id="PS50112"/>
    </source>
</evidence>
<keyword evidence="4" id="KW-0808">Transferase</keyword>
<dbReference type="InterPro" id="IPR003594">
    <property type="entry name" value="HATPase_dom"/>
</dbReference>
<feature type="transmembrane region" description="Helical" evidence="6">
    <location>
        <begin position="29"/>
        <end position="54"/>
    </location>
</feature>
<organism evidence="10 11">
    <name type="scientific">Pseudodesulfovibrio portus</name>
    <dbReference type="NCBI Taxonomy" id="231439"/>
    <lineage>
        <taxon>Bacteria</taxon>
        <taxon>Pseudomonadati</taxon>
        <taxon>Thermodesulfobacteriota</taxon>
        <taxon>Desulfovibrionia</taxon>
        <taxon>Desulfovibrionales</taxon>
        <taxon>Desulfovibrionaceae</taxon>
    </lineage>
</organism>
<evidence type="ECO:0000259" key="7">
    <source>
        <dbReference type="PROSITE" id="PS50109"/>
    </source>
</evidence>
<dbReference type="InterPro" id="IPR000014">
    <property type="entry name" value="PAS"/>
</dbReference>
<dbReference type="EMBL" id="AP026708">
    <property type="protein sequence ID" value="BDQ35013.1"/>
    <property type="molecule type" value="Genomic_DNA"/>
</dbReference>
<evidence type="ECO:0000313" key="10">
    <source>
        <dbReference type="EMBL" id="BDQ35013.1"/>
    </source>
</evidence>
<evidence type="ECO:0000259" key="9">
    <source>
        <dbReference type="PROSITE" id="PS50113"/>
    </source>
</evidence>
<dbReference type="Pfam" id="PF00989">
    <property type="entry name" value="PAS"/>
    <property type="match status" value="1"/>
</dbReference>
<comment type="catalytic activity">
    <reaction evidence="1">
        <text>ATP + protein L-histidine = ADP + protein N-phospho-L-histidine.</text>
        <dbReference type="EC" id="2.7.13.3"/>
    </reaction>
</comment>
<dbReference type="PROSITE" id="PS50112">
    <property type="entry name" value="PAS"/>
    <property type="match status" value="2"/>
</dbReference>
<dbReference type="Proteomes" id="UP001061361">
    <property type="component" value="Chromosome"/>
</dbReference>
<feature type="domain" description="PAS" evidence="8">
    <location>
        <begin position="99"/>
        <end position="164"/>
    </location>
</feature>
<feature type="domain" description="Histidine kinase" evidence="7">
    <location>
        <begin position="348"/>
        <end position="562"/>
    </location>
</feature>
<dbReference type="Pfam" id="PF00512">
    <property type="entry name" value="HisKA"/>
    <property type="match status" value="1"/>
</dbReference>
<dbReference type="Gene3D" id="3.30.450.20">
    <property type="entry name" value="PAS domain"/>
    <property type="match status" value="2"/>
</dbReference>
<sequence length="562" mass="62453">MHLIIAASILLQLAAAVWALRLIALTRHRISWILIAVGLAGMVHRRVYTLWLGLKGAETPDLTFEVIGLGVSAAVFAGVVLIRPVFRQLRDANDKLVASEERFRTVADFTYDWEYWRGPDGEFRYLSPSCLRVTGFEREAFMADPGLMERIIHPDDAELVADHLARERGAGDAADLDFRIIAADGTVHWVSHRCAPVTDEEGNHLGTRASNRIIDSRKLAEEELRRSRRQYRNLVEQSHAIVLELSLDGNIRFMNRFGREFFGYTQEELEGRKASELLFADAGALNPRGDSYLDEVEVSRSNGSSAWLSLASSMSMDRDDRVVGTLFIGIDITAHKAAEKLREDVERMVRHDLKSPLMGIVGLPGMLLKADNLTDRQREMLVVLEEAGMRMMDLINQSLTLYKLESGTYDHDPVPTDWLSIVRRAARGLESNKEFGQPVEITLDGRPVGVDDTLIIPGDSTLLYCMAANLLKNGLESAGDAPVRVAFTRGDPVVMEVRNSLPVPESVRETFFAKYSTHGKHNGTGLGTYSARLAVKAHKGTIAMNTTEEEGTVVRVELPGMG</sequence>
<dbReference type="InterPro" id="IPR000700">
    <property type="entry name" value="PAS-assoc_C"/>
</dbReference>
<dbReference type="Gene3D" id="3.30.565.10">
    <property type="entry name" value="Histidine kinase-like ATPase, C-terminal domain"/>
    <property type="match status" value="1"/>
</dbReference>
<protein>
    <recommendedName>
        <fullName evidence="2">histidine kinase</fullName>
        <ecNumber evidence="2">2.7.13.3</ecNumber>
    </recommendedName>
</protein>
<dbReference type="Pfam" id="PF08447">
    <property type="entry name" value="PAS_3"/>
    <property type="match status" value="1"/>
</dbReference>
<dbReference type="EC" id="2.7.13.3" evidence="2"/>
<dbReference type="SUPFAM" id="SSF47384">
    <property type="entry name" value="Homodimeric domain of signal transducing histidine kinase"/>
    <property type="match status" value="1"/>
</dbReference>
<keyword evidence="6" id="KW-1133">Transmembrane helix</keyword>
<dbReference type="Pfam" id="PF02518">
    <property type="entry name" value="HATPase_c"/>
    <property type="match status" value="1"/>
</dbReference>
<feature type="domain" description="PAC" evidence="9">
    <location>
        <begin position="174"/>
        <end position="226"/>
    </location>
</feature>
<dbReference type="PROSITE" id="PS50113">
    <property type="entry name" value="PAC"/>
    <property type="match status" value="2"/>
</dbReference>
<feature type="transmembrane region" description="Helical" evidence="6">
    <location>
        <begin position="66"/>
        <end position="86"/>
    </location>
</feature>
<dbReference type="Gene3D" id="1.10.287.130">
    <property type="match status" value="1"/>
</dbReference>
<evidence type="ECO:0000256" key="5">
    <source>
        <dbReference type="ARBA" id="ARBA00022777"/>
    </source>
</evidence>
<evidence type="ECO:0000256" key="4">
    <source>
        <dbReference type="ARBA" id="ARBA00022679"/>
    </source>
</evidence>
<dbReference type="SUPFAM" id="SSF55785">
    <property type="entry name" value="PYP-like sensor domain (PAS domain)"/>
    <property type="match status" value="2"/>
</dbReference>
<accession>A0ABN6RZF3</accession>
<dbReference type="InterPro" id="IPR036890">
    <property type="entry name" value="HATPase_C_sf"/>
</dbReference>
<dbReference type="SMART" id="SM00388">
    <property type="entry name" value="HisKA"/>
    <property type="match status" value="1"/>
</dbReference>
<keyword evidence="6" id="KW-0472">Membrane</keyword>
<dbReference type="InterPro" id="IPR036097">
    <property type="entry name" value="HisK_dim/P_sf"/>
</dbReference>
<dbReference type="PANTHER" id="PTHR43304">
    <property type="entry name" value="PHYTOCHROME-LIKE PROTEIN CPH1"/>
    <property type="match status" value="1"/>
</dbReference>
<dbReference type="PANTHER" id="PTHR43304:SF1">
    <property type="entry name" value="PAC DOMAIN-CONTAINING PROTEIN"/>
    <property type="match status" value="1"/>
</dbReference>
<dbReference type="CDD" id="cd00082">
    <property type="entry name" value="HisKA"/>
    <property type="match status" value="1"/>
</dbReference>
<name>A0ABN6RZF3_9BACT</name>
<dbReference type="PROSITE" id="PS50109">
    <property type="entry name" value="HIS_KIN"/>
    <property type="match status" value="1"/>
</dbReference>
<evidence type="ECO:0000256" key="3">
    <source>
        <dbReference type="ARBA" id="ARBA00022553"/>
    </source>
</evidence>
<evidence type="ECO:0000256" key="2">
    <source>
        <dbReference type="ARBA" id="ARBA00012438"/>
    </source>
</evidence>
<dbReference type="InterPro" id="IPR003661">
    <property type="entry name" value="HisK_dim/P_dom"/>
</dbReference>
<dbReference type="CDD" id="cd00130">
    <property type="entry name" value="PAS"/>
    <property type="match status" value="2"/>
</dbReference>
<keyword evidence="5" id="KW-0418">Kinase</keyword>
<dbReference type="NCBIfam" id="TIGR00229">
    <property type="entry name" value="sensory_box"/>
    <property type="match status" value="2"/>
</dbReference>
<dbReference type="InterPro" id="IPR001610">
    <property type="entry name" value="PAC"/>
</dbReference>
<dbReference type="InterPro" id="IPR013655">
    <property type="entry name" value="PAS_fold_3"/>
</dbReference>
<gene>
    <name evidence="10" type="ORF">JCM14722_25550</name>
</gene>
<evidence type="ECO:0000256" key="1">
    <source>
        <dbReference type="ARBA" id="ARBA00000085"/>
    </source>
</evidence>
<reference evidence="10" key="1">
    <citation type="submission" date="2022-08" db="EMBL/GenBank/DDBJ databases">
        <title>Genome Sequence of the sulphate-reducing bacterium, Pseudodesulfovibrio portus JCM14722.</title>
        <authorList>
            <person name="Kondo R."/>
            <person name="Kataoka T."/>
        </authorList>
    </citation>
    <scope>NUCLEOTIDE SEQUENCE</scope>
    <source>
        <strain evidence="10">JCM 14722</strain>
    </source>
</reference>
<dbReference type="InterPro" id="IPR052162">
    <property type="entry name" value="Sensor_kinase/Photoreceptor"/>
</dbReference>
<feature type="domain" description="PAS" evidence="8">
    <location>
        <begin position="227"/>
        <end position="272"/>
    </location>
</feature>
<dbReference type="RefSeq" id="WP_264981903.1">
    <property type="nucleotide sequence ID" value="NZ_AP026708.1"/>
</dbReference>
<evidence type="ECO:0000313" key="11">
    <source>
        <dbReference type="Proteomes" id="UP001061361"/>
    </source>
</evidence>
<dbReference type="SMART" id="SM00086">
    <property type="entry name" value="PAC"/>
    <property type="match status" value="2"/>
</dbReference>
<keyword evidence="11" id="KW-1185">Reference proteome</keyword>
<keyword evidence="6" id="KW-0812">Transmembrane</keyword>
<evidence type="ECO:0000256" key="6">
    <source>
        <dbReference type="SAM" id="Phobius"/>
    </source>
</evidence>
<dbReference type="SMART" id="SM00091">
    <property type="entry name" value="PAS"/>
    <property type="match status" value="2"/>
</dbReference>
<feature type="domain" description="PAC" evidence="9">
    <location>
        <begin position="292"/>
        <end position="344"/>
    </location>
</feature>
<keyword evidence="3" id="KW-0597">Phosphoprotein</keyword>
<dbReference type="InterPro" id="IPR005467">
    <property type="entry name" value="His_kinase_dom"/>
</dbReference>
<dbReference type="SMART" id="SM00387">
    <property type="entry name" value="HATPase_c"/>
    <property type="match status" value="1"/>
</dbReference>
<dbReference type="InterPro" id="IPR013767">
    <property type="entry name" value="PAS_fold"/>
</dbReference>
<dbReference type="SUPFAM" id="SSF55874">
    <property type="entry name" value="ATPase domain of HSP90 chaperone/DNA topoisomerase II/histidine kinase"/>
    <property type="match status" value="1"/>
</dbReference>
<dbReference type="InterPro" id="IPR035965">
    <property type="entry name" value="PAS-like_dom_sf"/>
</dbReference>